<dbReference type="InterPro" id="IPR057136">
    <property type="entry name" value="At2g35280_TPR_dom"/>
</dbReference>
<dbReference type="GeneID" id="113857549"/>
<organism evidence="3 4">
    <name type="scientific">Abrus precatorius</name>
    <name type="common">Indian licorice</name>
    <name type="synonym">Glycine abrus</name>
    <dbReference type="NCBI Taxonomy" id="3816"/>
    <lineage>
        <taxon>Eukaryota</taxon>
        <taxon>Viridiplantae</taxon>
        <taxon>Streptophyta</taxon>
        <taxon>Embryophyta</taxon>
        <taxon>Tracheophyta</taxon>
        <taxon>Spermatophyta</taxon>
        <taxon>Magnoliopsida</taxon>
        <taxon>eudicotyledons</taxon>
        <taxon>Gunneridae</taxon>
        <taxon>Pentapetalae</taxon>
        <taxon>rosids</taxon>
        <taxon>fabids</taxon>
        <taxon>Fabales</taxon>
        <taxon>Fabaceae</taxon>
        <taxon>Papilionoideae</taxon>
        <taxon>50 kb inversion clade</taxon>
        <taxon>NPAAA clade</taxon>
        <taxon>indigoferoid/millettioid clade</taxon>
        <taxon>Abreae</taxon>
        <taxon>Abrus</taxon>
    </lineage>
</organism>
<evidence type="ECO:0000256" key="1">
    <source>
        <dbReference type="SAM" id="MobiDB-lite"/>
    </source>
</evidence>
<dbReference type="InterPro" id="IPR040338">
    <property type="entry name" value="At1g67623-like"/>
</dbReference>
<sequence>MTASRLMKKTNDKRRRTFNNRSSPTATIKSLPKDMLVEVVARVASHSITDLHNMKMCCADFLDAADDNHVWRHVSLDKLPLIQWFPNDKALSFLKRCRESGNTESLYREGLQEYFSYPKGNIRGLESLKMAAEKGHTDAKYMYGMILLCSEDNELRTQGLEHMRFLRKSKCIIRCRKNVVQTAKFRWKNNGTLACKPTPLCHDKNTCKGWSVKKGQWLLLNDDDDDIELCEYCRWDHEIEFFLSVI</sequence>
<dbReference type="PROSITE" id="PS50181">
    <property type="entry name" value="FBOX"/>
    <property type="match status" value="1"/>
</dbReference>
<dbReference type="PANTHER" id="PTHR33784:SF10">
    <property type="entry name" value="F-BOX PROTEIN"/>
    <property type="match status" value="1"/>
</dbReference>
<dbReference type="InterPro" id="IPR036047">
    <property type="entry name" value="F-box-like_dom_sf"/>
</dbReference>
<feature type="region of interest" description="Disordered" evidence="1">
    <location>
        <begin position="1"/>
        <end position="24"/>
    </location>
</feature>
<evidence type="ECO:0000313" key="4">
    <source>
        <dbReference type="RefSeq" id="XP_027345360.1"/>
    </source>
</evidence>
<dbReference type="SUPFAM" id="SSF81383">
    <property type="entry name" value="F-box domain"/>
    <property type="match status" value="1"/>
</dbReference>
<reference evidence="4" key="2">
    <citation type="submission" date="2025-08" db="UniProtKB">
        <authorList>
            <consortium name="RefSeq"/>
        </authorList>
    </citation>
    <scope>IDENTIFICATION</scope>
    <source>
        <tissue evidence="4">Young leaves</tissue>
    </source>
</reference>
<dbReference type="OrthoDB" id="1865546at2759"/>
<proteinExistence type="predicted"/>
<dbReference type="InterPro" id="IPR001810">
    <property type="entry name" value="F-box_dom"/>
</dbReference>
<reference evidence="3" key="1">
    <citation type="journal article" date="2019" name="Toxins">
        <title>Detection of Abrin-Like and Prepropulchellin-Like Toxin Genes and Transcripts Using Whole Genome Sequencing and Full-Length Transcript Sequencing of Abrus precatorius.</title>
        <authorList>
            <person name="Hovde B.T."/>
            <person name="Daligault H.E."/>
            <person name="Hanschen E.R."/>
            <person name="Kunde Y.A."/>
            <person name="Johnson M.B."/>
            <person name="Starkenburg S.R."/>
            <person name="Johnson S.L."/>
        </authorList>
    </citation>
    <scope>NUCLEOTIDE SEQUENCE [LARGE SCALE GENOMIC DNA]</scope>
</reference>
<evidence type="ECO:0000259" key="2">
    <source>
        <dbReference type="PROSITE" id="PS50181"/>
    </source>
</evidence>
<feature type="compositionally biased region" description="Basic residues" evidence="1">
    <location>
        <begin position="1"/>
        <end position="18"/>
    </location>
</feature>
<gene>
    <name evidence="4" type="primary">LOC113857549</name>
</gene>
<dbReference type="Proteomes" id="UP000694853">
    <property type="component" value="Unplaced"/>
</dbReference>
<name>A0A8B8KNG3_ABRPR</name>
<dbReference type="RefSeq" id="XP_027345360.1">
    <property type="nucleotide sequence ID" value="XM_027489559.1"/>
</dbReference>
<accession>A0A8B8KNG3</accession>
<dbReference type="SUPFAM" id="SSF81901">
    <property type="entry name" value="HCP-like"/>
    <property type="match status" value="1"/>
</dbReference>
<dbReference type="PANTHER" id="PTHR33784">
    <property type="entry name" value="OS05G0482100 PROTEIN"/>
    <property type="match status" value="1"/>
</dbReference>
<protein>
    <submittedName>
        <fullName evidence="4">F-box protein At2g35280-like</fullName>
    </submittedName>
</protein>
<feature type="domain" description="F-box" evidence="2">
    <location>
        <begin position="25"/>
        <end position="74"/>
    </location>
</feature>
<evidence type="ECO:0000313" key="3">
    <source>
        <dbReference type="Proteomes" id="UP000694853"/>
    </source>
</evidence>
<dbReference type="AlphaFoldDB" id="A0A8B8KNG3"/>
<dbReference type="KEGG" id="aprc:113857549"/>
<keyword evidence="3" id="KW-1185">Reference proteome</keyword>
<dbReference type="Pfam" id="PF23310">
    <property type="entry name" value="TPR_27"/>
    <property type="match status" value="1"/>
</dbReference>